<dbReference type="AlphaFoldDB" id="A0A5B7F0D7"/>
<dbReference type="Proteomes" id="UP000324222">
    <property type="component" value="Unassembled WGS sequence"/>
</dbReference>
<comment type="caution">
    <text evidence="2">The sequence shown here is derived from an EMBL/GenBank/DDBJ whole genome shotgun (WGS) entry which is preliminary data.</text>
</comment>
<keyword evidence="1" id="KW-0472">Membrane</keyword>
<organism evidence="2 3">
    <name type="scientific">Portunus trituberculatus</name>
    <name type="common">Swimming crab</name>
    <name type="synonym">Neptunus trituberculatus</name>
    <dbReference type="NCBI Taxonomy" id="210409"/>
    <lineage>
        <taxon>Eukaryota</taxon>
        <taxon>Metazoa</taxon>
        <taxon>Ecdysozoa</taxon>
        <taxon>Arthropoda</taxon>
        <taxon>Crustacea</taxon>
        <taxon>Multicrustacea</taxon>
        <taxon>Malacostraca</taxon>
        <taxon>Eumalacostraca</taxon>
        <taxon>Eucarida</taxon>
        <taxon>Decapoda</taxon>
        <taxon>Pleocyemata</taxon>
        <taxon>Brachyura</taxon>
        <taxon>Eubrachyura</taxon>
        <taxon>Portunoidea</taxon>
        <taxon>Portunidae</taxon>
        <taxon>Portuninae</taxon>
        <taxon>Portunus</taxon>
    </lineage>
</organism>
<protein>
    <submittedName>
        <fullName evidence="2">Uncharacterized protein</fullName>
    </submittedName>
</protein>
<reference evidence="2 3" key="1">
    <citation type="submission" date="2019-05" db="EMBL/GenBank/DDBJ databases">
        <title>Another draft genome of Portunus trituberculatus and its Hox gene families provides insights of decapod evolution.</title>
        <authorList>
            <person name="Jeong J.-H."/>
            <person name="Song I."/>
            <person name="Kim S."/>
            <person name="Choi T."/>
            <person name="Kim D."/>
            <person name="Ryu S."/>
            <person name="Kim W."/>
        </authorList>
    </citation>
    <scope>NUCLEOTIDE SEQUENCE [LARGE SCALE GENOMIC DNA]</scope>
    <source>
        <tissue evidence="2">Muscle</tissue>
    </source>
</reference>
<keyword evidence="1" id="KW-0812">Transmembrane</keyword>
<name>A0A5B7F0D7_PORTR</name>
<evidence type="ECO:0000313" key="2">
    <source>
        <dbReference type="EMBL" id="MPC40471.1"/>
    </source>
</evidence>
<gene>
    <name evidence="2" type="ORF">E2C01_034029</name>
</gene>
<proteinExistence type="predicted"/>
<keyword evidence="3" id="KW-1185">Reference proteome</keyword>
<dbReference type="EMBL" id="VSRR010004704">
    <property type="protein sequence ID" value="MPC40471.1"/>
    <property type="molecule type" value="Genomic_DNA"/>
</dbReference>
<evidence type="ECO:0000256" key="1">
    <source>
        <dbReference type="SAM" id="Phobius"/>
    </source>
</evidence>
<evidence type="ECO:0000313" key="3">
    <source>
        <dbReference type="Proteomes" id="UP000324222"/>
    </source>
</evidence>
<feature type="transmembrane region" description="Helical" evidence="1">
    <location>
        <begin position="73"/>
        <end position="93"/>
    </location>
</feature>
<accession>A0A5B7F0D7</accession>
<sequence length="103" mass="10909">MGTIRSNGIGVNDVVGDGGGGGGKEVVRGLRRWYVEERRTDSGSSRTDQTDKKIKQQACLSSLYTAHTDKARVFMWLTCTVAASVLGASLALGGCCQACTPIR</sequence>
<keyword evidence="1" id="KW-1133">Transmembrane helix</keyword>